<feature type="transmembrane region" description="Helical" evidence="1">
    <location>
        <begin position="149"/>
        <end position="173"/>
    </location>
</feature>
<gene>
    <name evidence="2" type="ORF">PTI45_02411</name>
</gene>
<feature type="transmembrane region" description="Helical" evidence="1">
    <location>
        <begin position="6"/>
        <end position="29"/>
    </location>
</feature>
<evidence type="ECO:0000313" key="3">
    <source>
        <dbReference type="Proteomes" id="UP000094578"/>
    </source>
</evidence>
<organism evidence="2 3">
    <name type="scientific">Paenibacillus nuruki</name>
    <dbReference type="NCBI Taxonomy" id="1886670"/>
    <lineage>
        <taxon>Bacteria</taxon>
        <taxon>Bacillati</taxon>
        <taxon>Bacillota</taxon>
        <taxon>Bacilli</taxon>
        <taxon>Bacillales</taxon>
        <taxon>Paenibacillaceae</taxon>
        <taxon>Paenibacillus</taxon>
    </lineage>
</organism>
<evidence type="ECO:0000256" key="1">
    <source>
        <dbReference type="SAM" id="Phobius"/>
    </source>
</evidence>
<dbReference type="AlphaFoldDB" id="A0A1E3L5G8"/>
<protein>
    <submittedName>
        <fullName evidence="2">Uncharacterized protein</fullName>
    </submittedName>
</protein>
<proteinExistence type="predicted"/>
<dbReference type="RefSeq" id="WP_069327831.1">
    <property type="nucleotide sequence ID" value="NZ_MDER01000041.1"/>
</dbReference>
<accession>A0A1E3L5G8</accession>
<evidence type="ECO:0000313" key="2">
    <source>
        <dbReference type="EMBL" id="ODP28210.1"/>
    </source>
</evidence>
<dbReference type="Proteomes" id="UP000094578">
    <property type="component" value="Unassembled WGS sequence"/>
</dbReference>
<comment type="caution">
    <text evidence="2">The sequence shown here is derived from an EMBL/GenBank/DDBJ whole genome shotgun (WGS) entry which is preliminary data.</text>
</comment>
<name>A0A1E3L5G8_9BACL</name>
<keyword evidence="1" id="KW-1133">Transmembrane helix</keyword>
<keyword evidence="1" id="KW-0812">Transmembrane</keyword>
<feature type="transmembrane region" description="Helical" evidence="1">
    <location>
        <begin position="185"/>
        <end position="210"/>
    </location>
</feature>
<keyword evidence="1" id="KW-0472">Membrane</keyword>
<keyword evidence="3" id="KW-1185">Reference proteome</keyword>
<sequence length="267" mass="31013">MEVSPVILSAVISAAIAIITLIISTSITLRKNIHEERSYFEKSLKEKLENIYLNLNLDIDSRKVDEPLIKESNQELVHKYGYLLSPELLDEIKNLIHIEQNQEEYTALRSNVIKGFKKEFAMLQHLYDSHFESYRQKYTATNIMKVKNIVLKICITISLVIYLMVITLVAYEYFNSKPRMIENPILNAIVVFIMSITVFTTGLGIGKVVLKFIDWLDNRVGKTKRAYKFDDKVPTTGDYFCRACKKMNRKIKYTTFGYCEDHTAKQK</sequence>
<dbReference type="EMBL" id="MDER01000041">
    <property type="protein sequence ID" value="ODP28210.1"/>
    <property type="molecule type" value="Genomic_DNA"/>
</dbReference>
<reference evidence="2 3" key="1">
    <citation type="submission" date="2016-08" db="EMBL/GenBank/DDBJ databases">
        <title>Genome sequencing of Paenibacillus sp. TI45-13ar, isolated from Korean traditional nuruk.</title>
        <authorList>
            <person name="Kim S.-J."/>
        </authorList>
    </citation>
    <scope>NUCLEOTIDE SEQUENCE [LARGE SCALE GENOMIC DNA]</scope>
    <source>
        <strain evidence="2 3">TI45-13ar</strain>
    </source>
</reference>